<evidence type="ECO:0000313" key="1">
    <source>
        <dbReference type="EMBL" id="RFA35949.1"/>
    </source>
</evidence>
<sequence>HIMTAQAEIQLIKRMVTQLRKTESIEKRLEKLEKN</sequence>
<dbReference type="Proteomes" id="UP000256488">
    <property type="component" value="Unassembled WGS sequence"/>
</dbReference>
<dbReference type="AlphaFoldDB" id="A0A3E0WU87"/>
<dbReference type="EMBL" id="NFZX01000008">
    <property type="protein sequence ID" value="RFA35949.1"/>
    <property type="molecule type" value="Genomic_DNA"/>
</dbReference>
<accession>A0A3E0WU87</accession>
<feature type="non-terminal residue" evidence="1">
    <location>
        <position position="1"/>
    </location>
</feature>
<comment type="caution">
    <text evidence="1">The sequence shown here is derived from an EMBL/GenBank/DDBJ whole genome shotgun (WGS) entry which is preliminary data.</text>
</comment>
<evidence type="ECO:0000313" key="2">
    <source>
        <dbReference type="Proteomes" id="UP000256488"/>
    </source>
</evidence>
<reference evidence="1 2" key="1">
    <citation type="submission" date="2017-05" db="EMBL/GenBank/DDBJ databases">
        <title>Virgibacillus sp. AK90 isolated from a saltern of Kakinada, India.</title>
        <authorList>
            <person name="Gupta V."/>
            <person name="Sidhu C."/>
            <person name="Korpole S."/>
            <person name="Pinnaka A.K."/>
        </authorList>
    </citation>
    <scope>NUCLEOTIDE SEQUENCE [LARGE SCALE GENOMIC DNA]</scope>
    <source>
        <strain evidence="1 2">AK90</strain>
    </source>
</reference>
<name>A0A3E0WU87_9BACI</name>
<protein>
    <submittedName>
        <fullName evidence="1">PTS lactose/cellobiose transporter subunit IIA</fullName>
    </submittedName>
</protein>
<organism evidence="1 2">
    <name type="scientific">Virgibacillus dokdonensis</name>
    <dbReference type="NCBI Taxonomy" id="302167"/>
    <lineage>
        <taxon>Bacteria</taxon>
        <taxon>Bacillati</taxon>
        <taxon>Bacillota</taxon>
        <taxon>Bacilli</taxon>
        <taxon>Bacillales</taxon>
        <taxon>Bacillaceae</taxon>
        <taxon>Virgibacillus</taxon>
    </lineage>
</organism>
<gene>
    <name evidence="1" type="ORF">CAI16_05800</name>
</gene>
<proteinExistence type="predicted"/>